<evidence type="ECO:0000313" key="3">
    <source>
        <dbReference type="Proteomes" id="UP000605259"/>
    </source>
</evidence>
<sequence>MISLSSLPELQLAVLYLAFSWLLVELLKNKTFDKCETHLSRNRFHGTSKIIQ</sequence>
<keyword evidence="1" id="KW-0472">Membrane</keyword>
<gene>
    <name evidence="2" type="ORF">GCM10007140_31520</name>
</gene>
<dbReference type="EMBL" id="BMFK01000003">
    <property type="protein sequence ID" value="GGE79646.1"/>
    <property type="molecule type" value="Genomic_DNA"/>
</dbReference>
<reference evidence="2" key="2">
    <citation type="submission" date="2020-09" db="EMBL/GenBank/DDBJ databases">
        <authorList>
            <person name="Sun Q."/>
            <person name="Zhou Y."/>
        </authorList>
    </citation>
    <scope>NUCLEOTIDE SEQUENCE</scope>
    <source>
        <strain evidence="2">CGMCC 1.12698</strain>
    </source>
</reference>
<evidence type="ECO:0000256" key="1">
    <source>
        <dbReference type="SAM" id="Phobius"/>
    </source>
</evidence>
<organism evidence="2 3">
    <name type="scientific">Priestia taiwanensis</name>
    <dbReference type="NCBI Taxonomy" id="1347902"/>
    <lineage>
        <taxon>Bacteria</taxon>
        <taxon>Bacillati</taxon>
        <taxon>Bacillota</taxon>
        <taxon>Bacilli</taxon>
        <taxon>Bacillales</taxon>
        <taxon>Bacillaceae</taxon>
        <taxon>Priestia</taxon>
    </lineage>
</organism>
<dbReference type="Proteomes" id="UP000605259">
    <property type="component" value="Unassembled WGS sequence"/>
</dbReference>
<name>A0A917AXH1_9BACI</name>
<keyword evidence="3" id="KW-1185">Reference proteome</keyword>
<comment type="caution">
    <text evidence="2">The sequence shown here is derived from an EMBL/GenBank/DDBJ whole genome shotgun (WGS) entry which is preliminary data.</text>
</comment>
<evidence type="ECO:0000313" key="2">
    <source>
        <dbReference type="EMBL" id="GGE79646.1"/>
    </source>
</evidence>
<keyword evidence="1" id="KW-1133">Transmembrane helix</keyword>
<accession>A0A917AXH1</accession>
<proteinExistence type="predicted"/>
<keyword evidence="1" id="KW-0812">Transmembrane</keyword>
<feature type="transmembrane region" description="Helical" evidence="1">
    <location>
        <begin position="6"/>
        <end position="24"/>
    </location>
</feature>
<reference evidence="2" key="1">
    <citation type="journal article" date="2014" name="Int. J. Syst. Evol. Microbiol.">
        <title>Complete genome sequence of Corynebacterium casei LMG S-19264T (=DSM 44701T), isolated from a smear-ripened cheese.</title>
        <authorList>
            <consortium name="US DOE Joint Genome Institute (JGI-PGF)"/>
            <person name="Walter F."/>
            <person name="Albersmeier A."/>
            <person name="Kalinowski J."/>
            <person name="Ruckert C."/>
        </authorList>
    </citation>
    <scope>NUCLEOTIDE SEQUENCE</scope>
    <source>
        <strain evidence="2">CGMCC 1.12698</strain>
    </source>
</reference>
<dbReference type="AlphaFoldDB" id="A0A917AXH1"/>
<protein>
    <submittedName>
        <fullName evidence="2">Uncharacterized protein</fullName>
    </submittedName>
</protein>